<keyword evidence="13 14" id="KW-0472">Membrane</keyword>
<dbReference type="CDD" id="cd00082">
    <property type="entry name" value="HisKA"/>
    <property type="match status" value="1"/>
</dbReference>
<dbReference type="SMART" id="SM00387">
    <property type="entry name" value="HATPase_c"/>
    <property type="match status" value="1"/>
</dbReference>
<feature type="domain" description="Histidine kinase" evidence="15">
    <location>
        <begin position="220"/>
        <end position="438"/>
    </location>
</feature>
<evidence type="ECO:0000256" key="13">
    <source>
        <dbReference type="ARBA" id="ARBA00023136"/>
    </source>
</evidence>
<sequence length="444" mass="50280">MKTIRIRTFTILSLFLILLLPWLFYVTAHLIETKTLSFDMNDSQKRDLAKTIRLIETNVENWADPVWQDQLRGQLQESGMGVAILSETNQEIVQFTPERNRTLLRTEQFSILQDGRVLGRVIIYQPNSRGVQMIAAFAGLLLAFIIVGYAMRRFILKPLEQMSLGVRQIAEGDLDVRLPLFRVTEITEVRDGFTQMVESLQESIQKQVALEEERRFVITAVAHDLRTPLFALRGYLDGLEQGIAHSPDKIAKYVAVCKEKSAQLDRLVEELFTFTKTEYLEAELQESTVDLPLVLQKSIDSLNPLARQKHISIIVEHFGQDCVVMGDSHLLERAMNNLLDNAVRHTPCHGKIFIQCLRDGSQVTFAIQDTGEGFSPEELQRVFEPLYRGEASRNRSTGGVGLGLTISRKIIRRHGGDLVVGNHSDGGALLRGWIPLANLMDRVF</sequence>
<evidence type="ECO:0000256" key="8">
    <source>
        <dbReference type="ARBA" id="ARBA00022741"/>
    </source>
</evidence>
<dbReference type="SMART" id="SM00304">
    <property type="entry name" value="HAMP"/>
    <property type="match status" value="1"/>
</dbReference>
<keyword evidence="11 14" id="KW-1133">Transmembrane helix</keyword>
<comment type="subcellular location">
    <subcellularLocation>
        <location evidence="2">Cell membrane</location>
        <topology evidence="2">Multi-pass membrane protein</topology>
    </subcellularLocation>
</comment>
<dbReference type="PANTHER" id="PTHR45528:SF1">
    <property type="entry name" value="SENSOR HISTIDINE KINASE CPXA"/>
    <property type="match status" value="1"/>
</dbReference>
<keyword evidence="10" id="KW-0067">ATP-binding</keyword>
<dbReference type="EC" id="2.7.13.3" evidence="3"/>
<evidence type="ECO:0000256" key="7">
    <source>
        <dbReference type="ARBA" id="ARBA00022692"/>
    </source>
</evidence>
<evidence type="ECO:0000256" key="10">
    <source>
        <dbReference type="ARBA" id="ARBA00022840"/>
    </source>
</evidence>
<reference evidence="18" key="1">
    <citation type="journal article" date="2019" name="Int. J. Syst. Evol. Microbiol.">
        <title>The Global Catalogue of Microorganisms (GCM) 10K type strain sequencing project: providing services to taxonomists for standard genome sequencing and annotation.</title>
        <authorList>
            <consortium name="The Broad Institute Genomics Platform"/>
            <consortium name="The Broad Institute Genome Sequencing Center for Infectious Disease"/>
            <person name="Wu L."/>
            <person name="Ma J."/>
        </authorList>
    </citation>
    <scope>NUCLEOTIDE SEQUENCE [LARGE SCALE GENOMIC DNA]</scope>
    <source>
        <strain evidence="18">CCUG 57263</strain>
    </source>
</reference>
<dbReference type="InterPro" id="IPR003660">
    <property type="entry name" value="HAMP_dom"/>
</dbReference>
<evidence type="ECO:0000256" key="12">
    <source>
        <dbReference type="ARBA" id="ARBA00023012"/>
    </source>
</evidence>
<evidence type="ECO:0000256" key="3">
    <source>
        <dbReference type="ARBA" id="ARBA00012438"/>
    </source>
</evidence>
<keyword evidence="4" id="KW-1003">Cell membrane</keyword>
<keyword evidence="18" id="KW-1185">Reference proteome</keyword>
<dbReference type="InterPro" id="IPR003594">
    <property type="entry name" value="HATPase_dom"/>
</dbReference>
<keyword evidence="8" id="KW-0547">Nucleotide-binding</keyword>
<organism evidence="17 18">
    <name type="scientific">Paenibacillus residui</name>
    <dbReference type="NCBI Taxonomy" id="629724"/>
    <lineage>
        <taxon>Bacteria</taxon>
        <taxon>Bacillati</taxon>
        <taxon>Bacillota</taxon>
        <taxon>Bacilli</taxon>
        <taxon>Bacillales</taxon>
        <taxon>Paenibacillaceae</taxon>
        <taxon>Paenibacillus</taxon>
    </lineage>
</organism>
<dbReference type="PRINTS" id="PR00344">
    <property type="entry name" value="BCTRLSENSOR"/>
</dbReference>
<proteinExistence type="predicted"/>
<evidence type="ECO:0000256" key="6">
    <source>
        <dbReference type="ARBA" id="ARBA00022679"/>
    </source>
</evidence>
<dbReference type="InterPro" id="IPR004358">
    <property type="entry name" value="Sig_transdc_His_kin-like_C"/>
</dbReference>
<evidence type="ECO:0000259" key="16">
    <source>
        <dbReference type="PROSITE" id="PS50885"/>
    </source>
</evidence>
<evidence type="ECO:0000313" key="18">
    <source>
        <dbReference type="Proteomes" id="UP001597120"/>
    </source>
</evidence>
<keyword evidence="7 14" id="KW-0812">Transmembrane</keyword>
<evidence type="ECO:0000256" key="5">
    <source>
        <dbReference type="ARBA" id="ARBA00022553"/>
    </source>
</evidence>
<dbReference type="Pfam" id="PF00672">
    <property type="entry name" value="HAMP"/>
    <property type="match status" value="1"/>
</dbReference>
<feature type="transmembrane region" description="Helical" evidence="14">
    <location>
        <begin position="130"/>
        <end position="151"/>
    </location>
</feature>
<comment type="catalytic activity">
    <reaction evidence="1">
        <text>ATP + protein L-histidine = ADP + protein N-phospho-L-histidine.</text>
        <dbReference type="EC" id="2.7.13.3"/>
    </reaction>
</comment>
<protein>
    <recommendedName>
        <fullName evidence="3">histidine kinase</fullName>
        <ecNumber evidence="3">2.7.13.3</ecNumber>
    </recommendedName>
</protein>
<comment type="caution">
    <text evidence="17">The sequence shown here is derived from an EMBL/GenBank/DDBJ whole genome shotgun (WGS) entry which is preliminary data.</text>
</comment>
<dbReference type="SUPFAM" id="SSF158472">
    <property type="entry name" value="HAMP domain-like"/>
    <property type="match status" value="1"/>
</dbReference>
<dbReference type="SUPFAM" id="SSF47384">
    <property type="entry name" value="Homodimeric domain of signal transducing histidine kinase"/>
    <property type="match status" value="1"/>
</dbReference>
<evidence type="ECO:0000256" key="2">
    <source>
        <dbReference type="ARBA" id="ARBA00004651"/>
    </source>
</evidence>
<dbReference type="GO" id="GO:0016301">
    <property type="term" value="F:kinase activity"/>
    <property type="evidence" value="ECO:0007669"/>
    <property type="project" value="UniProtKB-KW"/>
</dbReference>
<evidence type="ECO:0000313" key="17">
    <source>
        <dbReference type="EMBL" id="MFD0870889.1"/>
    </source>
</evidence>
<evidence type="ECO:0000256" key="9">
    <source>
        <dbReference type="ARBA" id="ARBA00022777"/>
    </source>
</evidence>
<dbReference type="Gene3D" id="3.30.565.10">
    <property type="entry name" value="Histidine kinase-like ATPase, C-terminal domain"/>
    <property type="match status" value="1"/>
</dbReference>
<dbReference type="InterPro" id="IPR050398">
    <property type="entry name" value="HssS/ArlS-like"/>
</dbReference>
<evidence type="ECO:0000256" key="1">
    <source>
        <dbReference type="ARBA" id="ARBA00000085"/>
    </source>
</evidence>
<dbReference type="EMBL" id="JBHTIU010000064">
    <property type="protein sequence ID" value="MFD0870889.1"/>
    <property type="molecule type" value="Genomic_DNA"/>
</dbReference>
<dbReference type="InterPro" id="IPR003661">
    <property type="entry name" value="HisK_dim/P_dom"/>
</dbReference>
<dbReference type="Gene3D" id="6.10.340.10">
    <property type="match status" value="1"/>
</dbReference>
<dbReference type="InterPro" id="IPR036097">
    <property type="entry name" value="HisK_dim/P_sf"/>
</dbReference>
<dbReference type="RefSeq" id="WP_379289667.1">
    <property type="nucleotide sequence ID" value="NZ_JBHTIU010000064.1"/>
</dbReference>
<keyword evidence="12" id="KW-0902">Two-component regulatory system</keyword>
<dbReference type="SUPFAM" id="SSF55874">
    <property type="entry name" value="ATPase domain of HSP90 chaperone/DNA topoisomerase II/histidine kinase"/>
    <property type="match status" value="1"/>
</dbReference>
<dbReference type="Gene3D" id="1.10.287.130">
    <property type="match status" value="1"/>
</dbReference>
<dbReference type="InterPro" id="IPR005467">
    <property type="entry name" value="His_kinase_dom"/>
</dbReference>
<dbReference type="CDD" id="cd06225">
    <property type="entry name" value="HAMP"/>
    <property type="match status" value="1"/>
</dbReference>
<feature type="domain" description="HAMP" evidence="16">
    <location>
        <begin position="153"/>
        <end position="205"/>
    </location>
</feature>
<dbReference type="SMART" id="SM00388">
    <property type="entry name" value="HisKA"/>
    <property type="match status" value="1"/>
</dbReference>
<dbReference type="Proteomes" id="UP001597120">
    <property type="component" value="Unassembled WGS sequence"/>
</dbReference>
<evidence type="ECO:0000256" key="11">
    <source>
        <dbReference type="ARBA" id="ARBA00022989"/>
    </source>
</evidence>
<evidence type="ECO:0000256" key="4">
    <source>
        <dbReference type="ARBA" id="ARBA00022475"/>
    </source>
</evidence>
<evidence type="ECO:0000256" key="14">
    <source>
        <dbReference type="SAM" id="Phobius"/>
    </source>
</evidence>
<gene>
    <name evidence="17" type="ORF">ACFQ03_17240</name>
</gene>
<dbReference type="PANTHER" id="PTHR45528">
    <property type="entry name" value="SENSOR HISTIDINE KINASE CPXA"/>
    <property type="match status" value="1"/>
</dbReference>
<dbReference type="PROSITE" id="PS50109">
    <property type="entry name" value="HIS_KIN"/>
    <property type="match status" value="1"/>
</dbReference>
<dbReference type="Pfam" id="PF02518">
    <property type="entry name" value="HATPase_c"/>
    <property type="match status" value="1"/>
</dbReference>
<dbReference type="PROSITE" id="PS50885">
    <property type="entry name" value="HAMP"/>
    <property type="match status" value="1"/>
</dbReference>
<keyword evidence="6" id="KW-0808">Transferase</keyword>
<name>A0ABW3DF83_9BACL</name>
<keyword evidence="5" id="KW-0597">Phosphoprotein</keyword>
<keyword evidence="9 17" id="KW-0418">Kinase</keyword>
<evidence type="ECO:0000259" key="15">
    <source>
        <dbReference type="PROSITE" id="PS50109"/>
    </source>
</evidence>
<dbReference type="InterPro" id="IPR036890">
    <property type="entry name" value="HATPase_C_sf"/>
</dbReference>
<dbReference type="Pfam" id="PF00512">
    <property type="entry name" value="HisKA"/>
    <property type="match status" value="1"/>
</dbReference>
<accession>A0ABW3DF83</accession>